<dbReference type="GO" id="GO:0010043">
    <property type="term" value="P:response to zinc ion"/>
    <property type="evidence" value="ECO:0007669"/>
    <property type="project" value="TreeGrafter"/>
</dbReference>
<evidence type="ECO:0000256" key="4">
    <source>
        <dbReference type="ARBA" id="ARBA00022989"/>
    </source>
</evidence>
<keyword evidence="5 6" id="KW-0472">Membrane</keyword>
<dbReference type="Pfam" id="PF00950">
    <property type="entry name" value="ABC-3"/>
    <property type="match status" value="1"/>
</dbReference>
<accession>A0A6J7GQK5</accession>
<keyword evidence="3 6" id="KW-0812">Transmembrane</keyword>
<feature type="transmembrane region" description="Helical" evidence="6">
    <location>
        <begin position="245"/>
        <end position="266"/>
    </location>
</feature>
<dbReference type="PANTHER" id="PTHR30477">
    <property type="entry name" value="ABC-TRANSPORTER METAL-BINDING PROTEIN"/>
    <property type="match status" value="1"/>
</dbReference>
<feature type="transmembrane region" description="Helical" evidence="6">
    <location>
        <begin position="176"/>
        <end position="207"/>
    </location>
</feature>
<dbReference type="AlphaFoldDB" id="A0A6J7GQK5"/>
<evidence type="ECO:0000256" key="5">
    <source>
        <dbReference type="ARBA" id="ARBA00023136"/>
    </source>
</evidence>
<protein>
    <submittedName>
        <fullName evidence="7">Unannotated protein</fullName>
    </submittedName>
</protein>
<dbReference type="Gene3D" id="1.10.3470.10">
    <property type="entry name" value="ABC transporter involved in vitamin B12 uptake, BtuC"/>
    <property type="match status" value="1"/>
</dbReference>
<feature type="transmembrane region" description="Helical" evidence="6">
    <location>
        <begin position="133"/>
        <end position="156"/>
    </location>
</feature>
<evidence type="ECO:0000256" key="2">
    <source>
        <dbReference type="ARBA" id="ARBA00008034"/>
    </source>
</evidence>
<evidence type="ECO:0000256" key="1">
    <source>
        <dbReference type="ARBA" id="ARBA00004141"/>
    </source>
</evidence>
<comment type="subcellular location">
    <subcellularLocation>
        <location evidence="1">Membrane</location>
        <topology evidence="1">Multi-pass membrane protein</topology>
    </subcellularLocation>
</comment>
<dbReference type="SUPFAM" id="SSF81345">
    <property type="entry name" value="ABC transporter involved in vitamin B12 uptake, BtuC"/>
    <property type="match status" value="1"/>
</dbReference>
<dbReference type="InterPro" id="IPR037294">
    <property type="entry name" value="ABC_BtuC-like"/>
</dbReference>
<sequence length="290" mass="29476">MFEPFSLPFVQRGLWEVLLLSGGAGVLGVWIVLRGLAFYAHGVAAATFPGLVLAAGLGFAGPLGALAVALVFALTVGRLAARDDAGDHSTLTAMVLVGALAAGVLLASDVFPRATNVTSLLFGSLLVISERDLVIAGCVSVAVVGLSVLAGPRWLAVGYDRPGSRTLGGRAGGPDALLLLLVALVAVATLSAVGSLLAAAVMVIPAATARPWIRRVRTWQVVTVALSALQGVGGLWLSAQTNAPPGATIAVLAGGVFALSVLLRAVHDRRRRGVRPRPTTLTPAVRGGAR</sequence>
<dbReference type="GO" id="GO:0055085">
    <property type="term" value="P:transmembrane transport"/>
    <property type="evidence" value="ECO:0007669"/>
    <property type="project" value="InterPro"/>
</dbReference>
<dbReference type="PANTHER" id="PTHR30477:SF13">
    <property type="entry name" value="IRON TRANSPORT SYSTEM MEMBRANE PROTEIN HI_0360-RELATED"/>
    <property type="match status" value="1"/>
</dbReference>
<evidence type="ECO:0000313" key="7">
    <source>
        <dbReference type="EMBL" id="CAB4906573.1"/>
    </source>
</evidence>
<dbReference type="InterPro" id="IPR001626">
    <property type="entry name" value="ABC_TroCD"/>
</dbReference>
<dbReference type="EMBL" id="CAFBMK010000037">
    <property type="protein sequence ID" value="CAB4906573.1"/>
    <property type="molecule type" value="Genomic_DNA"/>
</dbReference>
<name>A0A6J7GQK5_9ZZZZ</name>
<evidence type="ECO:0000256" key="3">
    <source>
        <dbReference type="ARBA" id="ARBA00022692"/>
    </source>
</evidence>
<feature type="transmembrane region" description="Helical" evidence="6">
    <location>
        <begin position="219"/>
        <end position="239"/>
    </location>
</feature>
<reference evidence="7" key="1">
    <citation type="submission" date="2020-05" db="EMBL/GenBank/DDBJ databases">
        <authorList>
            <person name="Chiriac C."/>
            <person name="Salcher M."/>
            <person name="Ghai R."/>
            <person name="Kavagutti S V."/>
        </authorList>
    </citation>
    <scope>NUCLEOTIDE SEQUENCE</scope>
</reference>
<dbReference type="GO" id="GO:0043190">
    <property type="term" value="C:ATP-binding cassette (ABC) transporter complex"/>
    <property type="evidence" value="ECO:0007669"/>
    <property type="project" value="InterPro"/>
</dbReference>
<gene>
    <name evidence="7" type="ORF">UFOPK3564_00923</name>
</gene>
<feature type="transmembrane region" description="Helical" evidence="6">
    <location>
        <begin position="51"/>
        <end position="73"/>
    </location>
</feature>
<evidence type="ECO:0000256" key="6">
    <source>
        <dbReference type="SAM" id="Phobius"/>
    </source>
</evidence>
<proteinExistence type="inferred from homology"/>
<keyword evidence="4 6" id="KW-1133">Transmembrane helix</keyword>
<feature type="transmembrane region" description="Helical" evidence="6">
    <location>
        <begin position="93"/>
        <end position="112"/>
    </location>
</feature>
<organism evidence="7">
    <name type="scientific">freshwater metagenome</name>
    <dbReference type="NCBI Taxonomy" id="449393"/>
    <lineage>
        <taxon>unclassified sequences</taxon>
        <taxon>metagenomes</taxon>
        <taxon>ecological metagenomes</taxon>
    </lineage>
</organism>
<feature type="transmembrane region" description="Helical" evidence="6">
    <location>
        <begin position="17"/>
        <end position="39"/>
    </location>
</feature>
<comment type="similarity">
    <text evidence="2">Belongs to the ABC-3 integral membrane protein family.</text>
</comment>